<evidence type="ECO:0000313" key="3">
    <source>
        <dbReference type="EMBL" id="SPR01354.1"/>
    </source>
</evidence>
<evidence type="ECO:0000256" key="1">
    <source>
        <dbReference type="SAM" id="SignalP"/>
    </source>
</evidence>
<evidence type="ECO:0000313" key="5">
    <source>
        <dbReference type="Proteomes" id="UP000290189"/>
    </source>
</evidence>
<dbReference type="EMBL" id="CDSF01000112">
    <property type="protein sequence ID" value="CEP01326.1"/>
    <property type="molecule type" value="Genomic_DNA"/>
</dbReference>
<name>A0A0G4J206_PLABS</name>
<evidence type="ECO:0000313" key="2">
    <source>
        <dbReference type="EMBL" id="CEP01326.1"/>
    </source>
</evidence>
<geneLocation type="mitochondrion" evidence="3"/>
<feature type="signal peptide" evidence="1">
    <location>
        <begin position="1"/>
        <end position="20"/>
    </location>
</feature>
<evidence type="ECO:0000313" key="4">
    <source>
        <dbReference type="Proteomes" id="UP000039324"/>
    </source>
</evidence>
<reference evidence="3 5" key="2">
    <citation type="submission" date="2018-03" db="EMBL/GenBank/DDBJ databases">
        <authorList>
            <person name="Fogelqvist J."/>
        </authorList>
    </citation>
    <scope>NUCLEOTIDE SEQUENCE [LARGE SCALE GENOMIC DNA]</scope>
</reference>
<dbReference type="Proteomes" id="UP000039324">
    <property type="component" value="Unassembled WGS sequence"/>
</dbReference>
<evidence type="ECO:0008006" key="6">
    <source>
        <dbReference type="Google" id="ProtNLM"/>
    </source>
</evidence>
<keyword evidence="3" id="KW-0496">Mitochondrion</keyword>
<organism evidence="2 4">
    <name type="scientific">Plasmodiophora brassicae</name>
    <name type="common">Clubroot disease agent</name>
    <dbReference type="NCBI Taxonomy" id="37360"/>
    <lineage>
        <taxon>Eukaryota</taxon>
        <taxon>Sar</taxon>
        <taxon>Rhizaria</taxon>
        <taxon>Endomyxa</taxon>
        <taxon>Phytomyxea</taxon>
        <taxon>Plasmodiophorida</taxon>
        <taxon>Plasmodiophoridae</taxon>
        <taxon>Plasmodiophora</taxon>
    </lineage>
</organism>
<keyword evidence="1" id="KW-0732">Signal</keyword>
<protein>
    <recommendedName>
        <fullName evidence="6">ShKT domain-containing protein</fullName>
    </recommendedName>
</protein>
<keyword evidence="4" id="KW-1185">Reference proteome</keyword>
<proteinExistence type="predicted"/>
<dbReference type="OrthoDB" id="161460at2759"/>
<dbReference type="EMBL" id="OVEO01000017">
    <property type="protein sequence ID" value="SPR01354.1"/>
    <property type="molecule type" value="Genomic_DNA"/>
</dbReference>
<feature type="chain" id="PRO_5036293199" description="ShKT domain-containing protein" evidence="1">
    <location>
        <begin position="21"/>
        <end position="319"/>
    </location>
</feature>
<sequence length="319" mass="34786">MTVTLACALYCLAVVAGATGYDKGKQPAANDSDYFYKPLPRLARGHPKITVPADNEEIAVACSTKYETCTARPDSTATQKWCRDNCFHDPAFCPTDFCTPDCYEHIAIGDRKTSAEYQAGNRYPYTSDHDARDSGSTTSYSPADYYASLPSPVACASSSASFGKQSEPVRPHGTYRGHDATLYDQCTALPESTANQEWCQNNCFNDPPYCPTDFCASDCYKHIAPKDRMTRAEYKAAGLCPVPELLPAGSTASSVEGVDGESIESYTNGDEEKTCNKCSAQPGTPFPLQVPPKQSKFKKAMKKLKQFFSCASCKSNDTY</sequence>
<accession>A0A0G4J206</accession>
<dbReference type="Proteomes" id="UP000290189">
    <property type="component" value="Unassembled WGS sequence"/>
</dbReference>
<reference evidence="2 4" key="1">
    <citation type="submission" date="2015-02" db="EMBL/GenBank/DDBJ databases">
        <authorList>
            <person name="Chooi Y.-H."/>
        </authorList>
    </citation>
    <scope>NUCLEOTIDE SEQUENCE [LARGE SCALE GENOMIC DNA]</scope>
    <source>
        <strain evidence="2">E3</strain>
    </source>
</reference>
<gene>
    <name evidence="2" type="ORF">PBRA_001932</name>
    <name evidence="3" type="ORF">PLBR_LOCUS8569</name>
</gene>
<dbReference type="AlphaFoldDB" id="A0A0G4J206"/>